<dbReference type="AlphaFoldDB" id="A0A448WXH0"/>
<dbReference type="Proteomes" id="UP000784294">
    <property type="component" value="Unassembled WGS sequence"/>
</dbReference>
<comment type="caution">
    <text evidence="2">The sequence shown here is derived from an EMBL/GenBank/DDBJ whole genome shotgun (WGS) entry which is preliminary data.</text>
</comment>
<accession>A0A448WXH0</accession>
<feature type="region of interest" description="Disordered" evidence="1">
    <location>
        <begin position="103"/>
        <end position="148"/>
    </location>
</feature>
<evidence type="ECO:0000313" key="2">
    <source>
        <dbReference type="EMBL" id="VEL22552.1"/>
    </source>
</evidence>
<dbReference type="EMBL" id="CAAALY010057093">
    <property type="protein sequence ID" value="VEL22552.1"/>
    <property type="molecule type" value="Genomic_DNA"/>
</dbReference>
<feature type="region of interest" description="Disordered" evidence="1">
    <location>
        <begin position="274"/>
        <end position="293"/>
    </location>
</feature>
<organism evidence="2 3">
    <name type="scientific">Protopolystoma xenopodis</name>
    <dbReference type="NCBI Taxonomy" id="117903"/>
    <lineage>
        <taxon>Eukaryota</taxon>
        <taxon>Metazoa</taxon>
        <taxon>Spiralia</taxon>
        <taxon>Lophotrochozoa</taxon>
        <taxon>Platyhelminthes</taxon>
        <taxon>Monogenea</taxon>
        <taxon>Polyopisthocotylea</taxon>
        <taxon>Polystomatidea</taxon>
        <taxon>Polystomatidae</taxon>
        <taxon>Protopolystoma</taxon>
    </lineage>
</organism>
<gene>
    <name evidence="2" type="ORF">PXEA_LOCUS15992</name>
</gene>
<evidence type="ECO:0000313" key="3">
    <source>
        <dbReference type="Proteomes" id="UP000784294"/>
    </source>
</evidence>
<keyword evidence="3" id="KW-1185">Reference proteome</keyword>
<feature type="compositionally biased region" description="Low complexity" evidence="1">
    <location>
        <begin position="201"/>
        <end position="213"/>
    </location>
</feature>
<sequence length="327" mass="36287">MLPVSSSPSPLPHHHPTGLGMKLVTLPGRQVTPYCAASRGLFASTTQLNNTFLHASSQKRQHEPSDGAASTQPLISSEYQLSPRPLSEADCIGVTQKWCFVEKHEQSSTGGSNSSRSDRDEMAGRDVKTSTTGLGRVGKAETKTLTSRDEDINMTTKLAKVSDPKLKSEELLVLHLMQQKQQLVQHPYRHQHRNGHRQQQCHHCQQQQQNSSQRLNNSLALVGQGSEVGKRQYADRMPPLGGGRKAGGPEQEHEPLPTLQRGDGLSSRAYQLVRSHRRSNFRSDSKSGKDVTNPKDKLKGAFYLILKYFIIVVLLSYENIHIQACSL</sequence>
<feature type="compositionally biased region" description="Basic and acidic residues" evidence="1">
    <location>
        <begin position="281"/>
        <end position="293"/>
    </location>
</feature>
<name>A0A448WXH0_9PLAT</name>
<feature type="compositionally biased region" description="Basic residues" evidence="1">
    <location>
        <begin position="189"/>
        <end position="200"/>
    </location>
</feature>
<protein>
    <submittedName>
        <fullName evidence="2">Uncharacterized protein</fullName>
    </submittedName>
</protein>
<reference evidence="2" key="1">
    <citation type="submission" date="2018-11" db="EMBL/GenBank/DDBJ databases">
        <authorList>
            <consortium name="Pathogen Informatics"/>
        </authorList>
    </citation>
    <scope>NUCLEOTIDE SEQUENCE</scope>
</reference>
<feature type="compositionally biased region" description="Basic and acidic residues" evidence="1">
    <location>
        <begin position="116"/>
        <end position="128"/>
    </location>
</feature>
<evidence type="ECO:0000256" key="1">
    <source>
        <dbReference type="SAM" id="MobiDB-lite"/>
    </source>
</evidence>
<feature type="compositionally biased region" description="Basic and acidic residues" evidence="1">
    <location>
        <begin position="138"/>
        <end position="148"/>
    </location>
</feature>
<feature type="region of interest" description="Disordered" evidence="1">
    <location>
        <begin position="189"/>
        <end position="213"/>
    </location>
</feature>
<proteinExistence type="predicted"/>
<feature type="region of interest" description="Disordered" evidence="1">
    <location>
        <begin position="226"/>
        <end position="265"/>
    </location>
</feature>